<reference evidence="2 3" key="1">
    <citation type="submission" date="2023-10" db="EMBL/GenBank/DDBJ databases">
        <title>Draft genome sequence of Xylaria bambusicola isolate GMP-LS, the root and basal stem rot pathogen of sugarcane in Indonesia.</title>
        <authorList>
            <person name="Selvaraj P."/>
            <person name="Muralishankar V."/>
            <person name="Muruganantham S."/>
            <person name="Sp S."/>
            <person name="Haryani S."/>
            <person name="Lau K.J.X."/>
            <person name="Naqvi N.I."/>
        </authorList>
    </citation>
    <scope>NUCLEOTIDE SEQUENCE [LARGE SCALE GENOMIC DNA]</scope>
    <source>
        <strain evidence="2">GMP-LS</strain>
    </source>
</reference>
<comment type="caution">
    <text evidence="2">The sequence shown here is derived from an EMBL/GenBank/DDBJ whole genome shotgun (WGS) entry which is preliminary data.</text>
</comment>
<proteinExistence type="predicted"/>
<dbReference type="EMBL" id="JAWHQM010000006">
    <property type="protein sequence ID" value="KAK5627918.1"/>
    <property type="molecule type" value="Genomic_DNA"/>
</dbReference>
<dbReference type="Proteomes" id="UP001305414">
    <property type="component" value="Unassembled WGS sequence"/>
</dbReference>
<evidence type="ECO:0000256" key="1">
    <source>
        <dbReference type="SAM" id="MobiDB-lite"/>
    </source>
</evidence>
<gene>
    <name evidence="2" type="ORF">RRF57_003633</name>
</gene>
<evidence type="ECO:0000313" key="2">
    <source>
        <dbReference type="EMBL" id="KAK5627918.1"/>
    </source>
</evidence>
<dbReference type="AlphaFoldDB" id="A0AAN7UHS4"/>
<organism evidence="2 3">
    <name type="scientific">Xylaria bambusicola</name>
    <dbReference type="NCBI Taxonomy" id="326684"/>
    <lineage>
        <taxon>Eukaryota</taxon>
        <taxon>Fungi</taxon>
        <taxon>Dikarya</taxon>
        <taxon>Ascomycota</taxon>
        <taxon>Pezizomycotina</taxon>
        <taxon>Sordariomycetes</taxon>
        <taxon>Xylariomycetidae</taxon>
        <taxon>Xylariales</taxon>
        <taxon>Xylariaceae</taxon>
        <taxon>Xylaria</taxon>
    </lineage>
</organism>
<feature type="compositionally biased region" description="Polar residues" evidence="1">
    <location>
        <begin position="32"/>
        <end position="49"/>
    </location>
</feature>
<name>A0AAN7UHS4_9PEZI</name>
<protein>
    <submittedName>
        <fullName evidence="2">Uncharacterized protein</fullName>
    </submittedName>
</protein>
<evidence type="ECO:0000313" key="3">
    <source>
        <dbReference type="Proteomes" id="UP001305414"/>
    </source>
</evidence>
<feature type="region of interest" description="Disordered" evidence="1">
    <location>
        <begin position="25"/>
        <end position="91"/>
    </location>
</feature>
<sequence>MSIARACTDPSVKSPKTWRILTTEHPTVRTAAASTAQDPDSIQGKNASTGWAHRAGGRAGKPDVIMSPAASLSIVPPEHVMRRGGGNRREG</sequence>
<keyword evidence="3" id="KW-1185">Reference proteome</keyword>
<accession>A0AAN7UHS4</accession>